<comment type="caution">
    <text evidence="1">The sequence shown here is derived from an EMBL/GenBank/DDBJ whole genome shotgun (WGS) entry which is preliminary data.</text>
</comment>
<evidence type="ECO:0000313" key="2">
    <source>
        <dbReference type="Proteomes" id="UP001459277"/>
    </source>
</evidence>
<evidence type="ECO:0000313" key="1">
    <source>
        <dbReference type="EMBL" id="KAL0006255.1"/>
    </source>
</evidence>
<name>A0AAW2D6N7_9ROSI</name>
<dbReference type="EMBL" id="JAZDWU010000004">
    <property type="protein sequence ID" value="KAL0006255.1"/>
    <property type="molecule type" value="Genomic_DNA"/>
</dbReference>
<protein>
    <submittedName>
        <fullName evidence="1">Uncharacterized protein</fullName>
    </submittedName>
</protein>
<gene>
    <name evidence="1" type="ORF">SO802_013816</name>
</gene>
<dbReference type="Proteomes" id="UP001459277">
    <property type="component" value="Unassembled WGS sequence"/>
</dbReference>
<sequence>MLRYANDFHCSSSTRESYTMCYTGIDVGDLAAMLMKKPNIENYKLAELAGEIGMDIKEPIDEKRDGEWPHRNALFFSKEKIKNAMHEVYTFIIGNKLLDMF</sequence>
<proteinExistence type="predicted"/>
<organism evidence="1 2">
    <name type="scientific">Lithocarpus litseifolius</name>
    <dbReference type="NCBI Taxonomy" id="425828"/>
    <lineage>
        <taxon>Eukaryota</taxon>
        <taxon>Viridiplantae</taxon>
        <taxon>Streptophyta</taxon>
        <taxon>Embryophyta</taxon>
        <taxon>Tracheophyta</taxon>
        <taxon>Spermatophyta</taxon>
        <taxon>Magnoliopsida</taxon>
        <taxon>eudicotyledons</taxon>
        <taxon>Gunneridae</taxon>
        <taxon>Pentapetalae</taxon>
        <taxon>rosids</taxon>
        <taxon>fabids</taxon>
        <taxon>Fagales</taxon>
        <taxon>Fagaceae</taxon>
        <taxon>Lithocarpus</taxon>
    </lineage>
</organism>
<keyword evidence="2" id="KW-1185">Reference proteome</keyword>
<reference evidence="1 2" key="1">
    <citation type="submission" date="2024-01" db="EMBL/GenBank/DDBJ databases">
        <title>A telomere-to-telomere, gap-free genome of sweet tea (Lithocarpus litseifolius).</title>
        <authorList>
            <person name="Zhou J."/>
        </authorList>
    </citation>
    <scope>NUCLEOTIDE SEQUENCE [LARGE SCALE GENOMIC DNA]</scope>
    <source>
        <strain evidence="1">Zhou-2022a</strain>
        <tissue evidence="1">Leaf</tissue>
    </source>
</reference>
<accession>A0AAW2D6N7</accession>
<dbReference type="AlphaFoldDB" id="A0AAW2D6N7"/>